<dbReference type="InterPro" id="IPR009875">
    <property type="entry name" value="PilZ_domain"/>
</dbReference>
<dbReference type="InterPro" id="IPR058031">
    <property type="entry name" value="AAA_lid_NorR"/>
</dbReference>
<dbReference type="PANTHER" id="PTHR32071:SF113">
    <property type="entry name" value="ALGINATE BIOSYNTHESIS TRANSCRIPTIONAL REGULATORY PROTEIN ALGB"/>
    <property type="match status" value="1"/>
</dbReference>
<dbReference type="InterPro" id="IPR014264">
    <property type="entry name" value="PEP-CTERM_resp_reg"/>
</dbReference>
<keyword evidence="1" id="KW-0547">Nucleotide-binding</keyword>
<dbReference type="InterPro" id="IPR009057">
    <property type="entry name" value="Homeodomain-like_sf"/>
</dbReference>
<dbReference type="FunFam" id="3.40.50.300:FF:000006">
    <property type="entry name" value="DNA-binding transcriptional regulator NtrC"/>
    <property type="match status" value="1"/>
</dbReference>
<keyword evidence="10" id="KW-1185">Reference proteome</keyword>
<dbReference type="PROSITE" id="PS50110">
    <property type="entry name" value="RESPONSE_REGULATORY"/>
    <property type="match status" value="2"/>
</dbReference>
<dbReference type="PROSITE" id="PS00688">
    <property type="entry name" value="SIGMA54_INTERACT_3"/>
    <property type="match status" value="1"/>
</dbReference>
<keyword evidence="5" id="KW-0804">Transcription</keyword>
<keyword evidence="6" id="KW-0597">Phosphoprotein</keyword>
<evidence type="ECO:0000313" key="9">
    <source>
        <dbReference type="EMBL" id="AMM40155.1"/>
    </source>
</evidence>
<dbReference type="InterPro" id="IPR002078">
    <property type="entry name" value="Sigma_54_int"/>
</dbReference>
<keyword evidence="4" id="KW-0238">DNA-binding</keyword>
<reference evidence="9 10" key="1">
    <citation type="submission" date="2015-10" db="EMBL/GenBank/DDBJ databases">
        <title>Candidatus Desulfofervidus auxilii, a hydrogenotrophic sulfate-reducing bacterium involved in the thermophilic anaerobic oxidation of methane.</title>
        <authorList>
            <person name="Krukenberg V."/>
            <person name="Richter M."/>
            <person name="Wegener G."/>
        </authorList>
    </citation>
    <scope>NUCLEOTIDE SEQUENCE [LARGE SCALE GENOMIC DNA]</scope>
    <source>
        <strain evidence="9 10">HS1</strain>
    </source>
</reference>
<dbReference type="InterPro" id="IPR027417">
    <property type="entry name" value="P-loop_NTPase"/>
</dbReference>
<dbReference type="SUPFAM" id="SSF52540">
    <property type="entry name" value="P-loop containing nucleoside triphosphate hydrolases"/>
    <property type="match status" value="1"/>
</dbReference>
<dbReference type="NCBIfam" id="TIGR02915">
    <property type="entry name" value="PEP_resp_reg"/>
    <property type="match status" value="1"/>
</dbReference>
<protein>
    <submittedName>
        <fullName evidence="9">Fis family transcriptional regulator</fullName>
    </submittedName>
</protein>
<dbReference type="Pfam" id="PF02954">
    <property type="entry name" value="HTH_8"/>
    <property type="match status" value="1"/>
</dbReference>
<evidence type="ECO:0000256" key="3">
    <source>
        <dbReference type="ARBA" id="ARBA00023015"/>
    </source>
</evidence>
<evidence type="ECO:0000256" key="2">
    <source>
        <dbReference type="ARBA" id="ARBA00022840"/>
    </source>
</evidence>
<dbReference type="Proteomes" id="UP000070560">
    <property type="component" value="Chromosome"/>
</dbReference>
<dbReference type="Pfam" id="PF07238">
    <property type="entry name" value="PilZ"/>
    <property type="match status" value="1"/>
</dbReference>
<dbReference type="Pfam" id="PF00072">
    <property type="entry name" value="Response_reg"/>
    <property type="match status" value="2"/>
</dbReference>
<feature type="modified residue" description="4-aspartylphosphate" evidence="6">
    <location>
        <position position="53"/>
    </location>
</feature>
<dbReference type="SMART" id="SM00448">
    <property type="entry name" value="REC"/>
    <property type="match status" value="2"/>
</dbReference>
<dbReference type="Gene3D" id="1.10.10.60">
    <property type="entry name" value="Homeodomain-like"/>
    <property type="match status" value="1"/>
</dbReference>
<dbReference type="GO" id="GO:0035438">
    <property type="term" value="F:cyclic-di-GMP binding"/>
    <property type="evidence" value="ECO:0007669"/>
    <property type="project" value="InterPro"/>
</dbReference>
<evidence type="ECO:0000256" key="6">
    <source>
        <dbReference type="PROSITE-ProRule" id="PRU00169"/>
    </source>
</evidence>
<evidence type="ECO:0000256" key="4">
    <source>
        <dbReference type="ARBA" id="ARBA00023125"/>
    </source>
</evidence>
<dbReference type="PANTHER" id="PTHR32071">
    <property type="entry name" value="TRANSCRIPTIONAL REGULATORY PROTEIN"/>
    <property type="match status" value="1"/>
</dbReference>
<dbReference type="CDD" id="cd00156">
    <property type="entry name" value="REC"/>
    <property type="match status" value="2"/>
</dbReference>
<dbReference type="InterPro" id="IPR025944">
    <property type="entry name" value="Sigma_54_int_dom_CS"/>
</dbReference>
<feature type="domain" description="Sigma-54 factor interaction" evidence="7">
    <location>
        <begin position="148"/>
        <end position="372"/>
    </location>
</feature>
<dbReference type="Gene3D" id="3.40.50.2300">
    <property type="match status" value="2"/>
</dbReference>
<evidence type="ECO:0000256" key="5">
    <source>
        <dbReference type="ARBA" id="ARBA00023163"/>
    </source>
</evidence>
<dbReference type="GO" id="GO:0000160">
    <property type="term" value="P:phosphorelay signal transduction system"/>
    <property type="evidence" value="ECO:0007669"/>
    <property type="project" value="InterPro"/>
</dbReference>
<sequence length="721" mass="82782">MTTPRILIVEDDSYMRNQLKELLKNDYQVFTSGDRDEALSVFKYTKPDLVLLDLYLPPDIYSSKIGMDILQRILEIRNNTKVIVITGSNDNKDALSAVDMGVYAYITKPFNIDDLKVLIKGCLYIQKLERENKALHQELEKRWNFEGIIGNCPQMCQVFSIINKAAPTDYTILIEGETGVGKELIARALHSRSPRKEGPFIVIDCTVIPEGLLESELFGYEKGSFTGAYRTKRGKIELAEKGTLFLDEIGDLPISLQAKFLRFLEESKIQRIGGVSPKKVNTRVIAATNKDLKLGVTKGSFREDLYHRLNMISIKIPPLRERGSDILLLADYFLKKYSEGKRLSSEAKNALFQHDWPGNVRELKNRIQKAIAMSSDNLISAGDLGLETKNSYRNKSSLRHAKQDVEKEYLITALRNNKGNITHTARELGTHRIVIRRLMKKYGISKEKFMPSYKGQLEFPRRNIMSKLKILVVESDKALRIELVWHLKKHYEVFEAADRHDALTYLKKEKRPDVILLELYLPPRRDTLEDGFYVLQKFKERIPEAKVVIITTATEKEVMDKAKEEGADAYLQKPFELEELEDTIEELSQSVPQGKERRKYWRDDEGKGIGVEKRKQWRVSCELPIQWVLVEGESPLKGETNTIDISYSGVSFPVETPIAPNSVLDMKLSLPSHLPKLVVKAVGVVRWLVKLKNEYTYRLGVEFVEMKYAHRKAIADYIYKL</sequence>
<comment type="caution">
    <text evidence="6">Lacks conserved residue(s) required for the propagation of feature annotation.</text>
</comment>
<dbReference type="InterPro" id="IPR003593">
    <property type="entry name" value="AAA+_ATPase"/>
</dbReference>
<keyword evidence="2" id="KW-0067">ATP-binding</keyword>
<dbReference type="InterPro" id="IPR001789">
    <property type="entry name" value="Sig_transdc_resp-reg_receiver"/>
</dbReference>
<dbReference type="PROSITE" id="PS50045">
    <property type="entry name" value="SIGMA54_INTERACT_4"/>
    <property type="match status" value="1"/>
</dbReference>
<evidence type="ECO:0000313" key="10">
    <source>
        <dbReference type="Proteomes" id="UP000070560"/>
    </source>
</evidence>
<dbReference type="Pfam" id="PF25601">
    <property type="entry name" value="AAA_lid_14"/>
    <property type="match status" value="1"/>
</dbReference>
<organism evidence="9 10">
    <name type="scientific">Desulfofervidus auxilii</name>
    <dbReference type="NCBI Taxonomy" id="1621989"/>
    <lineage>
        <taxon>Bacteria</taxon>
        <taxon>Pseudomonadati</taxon>
        <taxon>Thermodesulfobacteriota</taxon>
        <taxon>Candidatus Desulfofervidia</taxon>
        <taxon>Candidatus Desulfofervidales</taxon>
        <taxon>Candidatus Desulfofervidaceae</taxon>
        <taxon>Candidatus Desulfofervidus</taxon>
    </lineage>
</organism>
<accession>A0A7U4QIT9</accession>
<dbReference type="PRINTS" id="PR01590">
    <property type="entry name" value="HTHFIS"/>
</dbReference>
<dbReference type="SUPFAM" id="SSF46689">
    <property type="entry name" value="Homeodomain-like"/>
    <property type="match status" value="1"/>
</dbReference>
<dbReference type="SUPFAM" id="SSF52172">
    <property type="entry name" value="CheY-like"/>
    <property type="match status" value="2"/>
</dbReference>
<dbReference type="OrthoDB" id="9763792at2"/>
<evidence type="ECO:0000259" key="8">
    <source>
        <dbReference type="PROSITE" id="PS50110"/>
    </source>
</evidence>
<dbReference type="InterPro" id="IPR002197">
    <property type="entry name" value="HTH_Fis"/>
</dbReference>
<dbReference type="EMBL" id="CP013015">
    <property type="protein sequence ID" value="AMM40155.1"/>
    <property type="molecule type" value="Genomic_DNA"/>
</dbReference>
<gene>
    <name evidence="9" type="ORF">HS1_000349</name>
</gene>
<dbReference type="Gene3D" id="1.10.8.60">
    <property type="match status" value="1"/>
</dbReference>
<dbReference type="Gene3D" id="2.40.10.220">
    <property type="entry name" value="predicted glycosyltransferase like domains"/>
    <property type="match status" value="1"/>
</dbReference>
<evidence type="ECO:0000259" key="7">
    <source>
        <dbReference type="PROSITE" id="PS50045"/>
    </source>
</evidence>
<feature type="domain" description="Response regulatory" evidence="8">
    <location>
        <begin position="5"/>
        <end position="123"/>
    </location>
</feature>
<dbReference type="Gene3D" id="3.40.50.300">
    <property type="entry name" value="P-loop containing nucleotide triphosphate hydrolases"/>
    <property type="match status" value="1"/>
</dbReference>
<keyword evidence="3" id="KW-0805">Transcription regulation</keyword>
<dbReference type="RefSeq" id="WP_066060452.1">
    <property type="nucleotide sequence ID" value="NZ_CP013015.1"/>
</dbReference>
<dbReference type="CDD" id="cd00009">
    <property type="entry name" value="AAA"/>
    <property type="match status" value="1"/>
</dbReference>
<dbReference type="Pfam" id="PF00158">
    <property type="entry name" value="Sigma54_activat"/>
    <property type="match status" value="1"/>
</dbReference>
<dbReference type="PROSITE" id="PS00676">
    <property type="entry name" value="SIGMA54_INTERACT_2"/>
    <property type="match status" value="1"/>
</dbReference>
<evidence type="ECO:0000256" key="1">
    <source>
        <dbReference type="ARBA" id="ARBA00022741"/>
    </source>
</evidence>
<feature type="domain" description="Response regulatory" evidence="8">
    <location>
        <begin position="469"/>
        <end position="588"/>
    </location>
</feature>
<dbReference type="GO" id="GO:0006355">
    <property type="term" value="P:regulation of DNA-templated transcription"/>
    <property type="evidence" value="ECO:0007669"/>
    <property type="project" value="InterPro"/>
</dbReference>
<dbReference type="InterPro" id="IPR011006">
    <property type="entry name" value="CheY-like_superfamily"/>
</dbReference>
<dbReference type="InterPro" id="IPR025662">
    <property type="entry name" value="Sigma_54_int_dom_ATP-bd_1"/>
</dbReference>
<dbReference type="KEGG" id="daw:HS1_000349"/>
<dbReference type="InterPro" id="IPR025943">
    <property type="entry name" value="Sigma_54_int_dom_ATP-bd_2"/>
</dbReference>
<dbReference type="PROSITE" id="PS00675">
    <property type="entry name" value="SIGMA54_INTERACT_1"/>
    <property type="match status" value="1"/>
</dbReference>
<dbReference type="SMART" id="SM00382">
    <property type="entry name" value="AAA"/>
    <property type="match status" value="1"/>
</dbReference>
<name>A0A7U4QIT9_DESA2</name>
<dbReference type="GO" id="GO:0005524">
    <property type="term" value="F:ATP binding"/>
    <property type="evidence" value="ECO:0007669"/>
    <property type="project" value="UniProtKB-KW"/>
</dbReference>
<proteinExistence type="predicted"/>
<dbReference type="GO" id="GO:0043565">
    <property type="term" value="F:sequence-specific DNA binding"/>
    <property type="evidence" value="ECO:0007669"/>
    <property type="project" value="InterPro"/>
</dbReference>
<dbReference type="AlphaFoldDB" id="A0A7U4QIT9"/>